<gene>
    <name evidence="6" type="primary">yngG_3</name>
    <name evidence="6" type="ORF">RIdsm_01355</name>
    <name evidence="5" type="ORF">XM52_07120</name>
</gene>
<evidence type="ECO:0000259" key="4">
    <source>
        <dbReference type="PROSITE" id="PS50991"/>
    </source>
</evidence>
<dbReference type="Proteomes" id="UP000325785">
    <property type="component" value="Chromosome"/>
</dbReference>
<dbReference type="KEGG" id="rid:RIdsm_01355"/>
<dbReference type="GO" id="GO:0046872">
    <property type="term" value="F:metal ion binding"/>
    <property type="evidence" value="ECO:0007669"/>
    <property type="project" value="UniProtKB-KW"/>
</dbReference>
<dbReference type="InterPro" id="IPR000891">
    <property type="entry name" value="PYR_CT"/>
</dbReference>
<dbReference type="Pfam" id="PF00682">
    <property type="entry name" value="HMGL-like"/>
    <property type="match status" value="1"/>
</dbReference>
<proteinExistence type="inferred from homology"/>
<evidence type="ECO:0000313" key="7">
    <source>
        <dbReference type="Proteomes" id="UP000051401"/>
    </source>
</evidence>
<accession>A0A0T5PBK7</accession>
<dbReference type="PROSITE" id="PS50991">
    <property type="entry name" value="PYR_CT"/>
    <property type="match status" value="1"/>
</dbReference>
<evidence type="ECO:0000313" key="8">
    <source>
        <dbReference type="Proteomes" id="UP000325785"/>
    </source>
</evidence>
<dbReference type="PANTHER" id="PTHR42738">
    <property type="entry name" value="HYDROXYMETHYLGLUTARYL-COA LYASE"/>
    <property type="match status" value="1"/>
</dbReference>
<dbReference type="SUPFAM" id="SSF51569">
    <property type="entry name" value="Aldolase"/>
    <property type="match status" value="1"/>
</dbReference>
<dbReference type="EMBL" id="LAXI01000003">
    <property type="protein sequence ID" value="KRS18560.1"/>
    <property type="molecule type" value="Genomic_DNA"/>
</dbReference>
<evidence type="ECO:0000313" key="5">
    <source>
        <dbReference type="EMBL" id="KRS18560.1"/>
    </source>
</evidence>
<sequence length="309" mass="32935">MTGPLVICECFARDGLQHETVQVATGDKVALIDAMTEAGFPRIEATSYSHPKRVPGFSDASEVLAGIKRRDGVHYKATCPNPKAVERALADLEQGHGATELSFLASATESHSQRNLRATREEQWARVEEMARLAGGKFRLVGVISVALGCPFEGPVDPGRVVEDVARFAALGAEIVTVGDTVGTGTPTAVRALWERFAREVPEATCVAHFHDTRGTGIANCLAALEGGATHFDSAFGGVGGHPSEIQYGTGRTGNVATEDLVSLFEAEGHETGIDMDRMMRISEECERVLGRPLDSKVARAGLLPRRAA</sequence>
<keyword evidence="7" id="KW-1185">Reference proteome</keyword>
<reference evidence="6 8" key="2">
    <citation type="submission" date="2018-08" db="EMBL/GenBank/DDBJ databases">
        <title>Genetic Globetrotter - A new plasmid hitch-hiking vast phylogenetic and geographic distances.</title>
        <authorList>
            <person name="Vollmers J."/>
            <person name="Petersen J."/>
        </authorList>
    </citation>
    <scope>NUCLEOTIDE SEQUENCE [LARGE SCALE GENOMIC DNA]</scope>
    <source>
        <strain evidence="6 8">DSM 26383</strain>
    </source>
</reference>
<dbReference type="AlphaFoldDB" id="A0A0T5PBK7"/>
<protein>
    <submittedName>
        <fullName evidence="5">Citramalate synthase</fullName>
    </submittedName>
    <submittedName>
        <fullName evidence="6">Hydroxymethylglutaryl-CoA lyase YngG</fullName>
        <ecNumber evidence="6">4.1.3.4</ecNumber>
    </submittedName>
</protein>
<dbReference type="Proteomes" id="UP000051401">
    <property type="component" value="Unassembled WGS sequence"/>
</dbReference>
<dbReference type="OrthoDB" id="9784013at2"/>
<dbReference type="NCBIfam" id="NF004283">
    <property type="entry name" value="PRK05692.1"/>
    <property type="match status" value="1"/>
</dbReference>
<dbReference type="GO" id="GO:0004419">
    <property type="term" value="F:hydroxymethylglutaryl-CoA lyase activity"/>
    <property type="evidence" value="ECO:0007669"/>
    <property type="project" value="UniProtKB-EC"/>
</dbReference>
<evidence type="ECO:0000313" key="6">
    <source>
        <dbReference type="EMBL" id="QEW25568.1"/>
    </source>
</evidence>
<dbReference type="GO" id="GO:0046951">
    <property type="term" value="P:ketone body biosynthetic process"/>
    <property type="evidence" value="ECO:0007669"/>
    <property type="project" value="TreeGrafter"/>
</dbReference>
<comment type="similarity">
    <text evidence="1">Belongs to the HMG-CoA lyase family.</text>
</comment>
<evidence type="ECO:0000256" key="3">
    <source>
        <dbReference type="ARBA" id="ARBA00023239"/>
    </source>
</evidence>
<dbReference type="PANTHER" id="PTHR42738:SF7">
    <property type="entry name" value="HYDROXYMETHYLGLUTARYL-COA LYASE"/>
    <property type="match status" value="1"/>
</dbReference>
<reference evidence="5 7" key="1">
    <citation type="submission" date="2015-04" db="EMBL/GenBank/DDBJ databases">
        <title>The draft genome sequence of Roseovarius indicus B108T.</title>
        <authorList>
            <person name="Li G."/>
            <person name="Lai Q."/>
            <person name="Shao Z."/>
            <person name="Yan P."/>
        </authorList>
    </citation>
    <scope>NUCLEOTIDE SEQUENCE [LARGE SCALE GENOMIC DNA]</scope>
    <source>
        <strain evidence="5 7">B108</strain>
    </source>
</reference>
<dbReference type="EC" id="4.1.3.4" evidence="6"/>
<name>A0A0T5PBK7_9RHOB</name>
<evidence type="ECO:0000256" key="2">
    <source>
        <dbReference type="ARBA" id="ARBA00022723"/>
    </source>
</evidence>
<dbReference type="Gene3D" id="3.20.20.70">
    <property type="entry name" value="Aldolase class I"/>
    <property type="match status" value="1"/>
</dbReference>
<organism evidence="5 7">
    <name type="scientific">Roseovarius indicus</name>
    <dbReference type="NCBI Taxonomy" id="540747"/>
    <lineage>
        <taxon>Bacteria</taxon>
        <taxon>Pseudomonadati</taxon>
        <taxon>Pseudomonadota</taxon>
        <taxon>Alphaproteobacteria</taxon>
        <taxon>Rhodobacterales</taxon>
        <taxon>Roseobacteraceae</taxon>
        <taxon>Roseovarius</taxon>
    </lineage>
</organism>
<dbReference type="RefSeq" id="WP_057814738.1">
    <property type="nucleotide sequence ID" value="NZ_CP031598.1"/>
</dbReference>
<dbReference type="InterPro" id="IPR043594">
    <property type="entry name" value="HMGL"/>
</dbReference>
<dbReference type="CDD" id="cd07938">
    <property type="entry name" value="DRE_TIM_HMGL"/>
    <property type="match status" value="1"/>
</dbReference>
<evidence type="ECO:0000256" key="1">
    <source>
        <dbReference type="ARBA" id="ARBA00009405"/>
    </source>
</evidence>
<keyword evidence="2" id="KW-0479">Metal-binding</keyword>
<dbReference type="GO" id="GO:0006552">
    <property type="term" value="P:L-leucine catabolic process"/>
    <property type="evidence" value="ECO:0007669"/>
    <property type="project" value="TreeGrafter"/>
</dbReference>
<dbReference type="PATRIC" id="fig|540747.5.peg.3786"/>
<keyword evidence="3 6" id="KW-0456">Lyase</keyword>
<feature type="domain" description="Pyruvate carboxyltransferase" evidence="4">
    <location>
        <begin position="5"/>
        <end position="280"/>
    </location>
</feature>
<dbReference type="InterPro" id="IPR013785">
    <property type="entry name" value="Aldolase_TIM"/>
</dbReference>
<dbReference type="EMBL" id="CP031598">
    <property type="protein sequence ID" value="QEW25568.1"/>
    <property type="molecule type" value="Genomic_DNA"/>
</dbReference>
<dbReference type="STRING" id="540747.SAMN04488031_104191"/>